<evidence type="ECO:0000313" key="3">
    <source>
        <dbReference type="Proteomes" id="UP001595960"/>
    </source>
</evidence>
<evidence type="ECO:0000259" key="1">
    <source>
        <dbReference type="Pfam" id="PF16976"/>
    </source>
</evidence>
<accession>A0ABV9R4D8</accession>
<keyword evidence="3" id="KW-1185">Reference proteome</keyword>
<protein>
    <submittedName>
        <fullName evidence="2">Flp pilus assembly protein CpaB</fullName>
    </submittedName>
</protein>
<reference evidence="3" key="1">
    <citation type="journal article" date="2019" name="Int. J. Syst. Evol. Microbiol.">
        <title>The Global Catalogue of Microorganisms (GCM) 10K type strain sequencing project: providing services to taxonomists for standard genome sequencing and annotation.</title>
        <authorList>
            <consortium name="The Broad Institute Genomics Platform"/>
            <consortium name="The Broad Institute Genome Sequencing Center for Infectious Disease"/>
            <person name="Wu L."/>
            <person name="Ma J."/>
        </authorList>
    </citation>
    <scope>NUCLEOTIDE SEQUENCE [LARGE SCALE GENOMIC DNA]</scope>
    <source>
        <strain evidence="3">CGMCC 1.12192</strain>
    </source>
</reference>
<gene>
    <name evidence="2" type="ORF">ACFPER_07330</name>
</gene>
<proteinExistence type="predicted"/>
<dbReference type="Proteomes" id="UP001595960">
    <property type="component" value="Unassembled WGS sequence"/>
</dbReference>
<dbReference type="CDD" id="cd11614">
    <property type="entry name" value="SAF_CpaB_FlgA_like"/>
    <property type="match status" value="1"/>
</dbReference>
<comment type="caution">
    <text evidence="2">The sequence shown here is derived from an EMBL/GenBank/DDBJ whole genome shotgun (WGS) entry which is preliminary data.</text>
</comment>
<dbReference type="InterPro" id="IPR031571">
    <property type="entry name" value="RcpC_dom"/>
</dbReference>
<evidence type="ECO:0000313" key="2">
    <source>
        <dbReference type="EMBL" id="MFC4828593.1"/>
    </source>
</evidence>
<dbReference type="EMBL" id="JBHSJC010000001">
    <property type="protein sequence ID" value="MFC4828593.1"/>
    <property type="molecule type" value="Genomic_DNA"/>
</dbReference>
<dbReference type="RefSeq" id="WP_204391748.1">
    <property type="nucleotide sequence ID" value="NZ_JAFBBW010000001.1"/>
</dbReference>
<sequence>MIRIIGAIVAILLAVGGGFALFLYVQSADKRAAEGAEFQQVFVVKEAVPKGTAGEAVQDFIEVDELPAIAIQPDIVTDLADLKGLVTNAELLPGEQLLQARFSSPEDLAADGEVVIPDGYQEITLALPVERVVGGEVRPGDSVGIVLSTNTRSIAANDQTAQSQFIYNGVLVTRVTAGRTLTSGDSADENREVSAFLVTLAVTASQAEKLAYGAEQQEDNNGGIWLTLQPEGVDTNGSTNRSGENIFQ</sequence>
<name>A0ABV9R4D8_9MICO</name>
<organism evidence="2 3">
    <name type="scientific">Agromyces aurantiacus</name>
    <dbReference type="NCBI Taxonomy" id="165814"/>
    <lineage>
        <taxon>Bacteria</taxon>
        <taxon>Bacillati</taxon>
        <taxon>Actinomycetota</taxon>
        <taxon>Actinomycetes</taxon>
        <taxon>Micrococcales</taxon>
        <taxon>Microbacteriaceae</taxon>
        <taxon>Agromyces</taxon>
    </lineage>
</organism>
<feature type="domain" description="Flp pilus assembly protein RcpC/CpaB" evidence="1">
    <location>
        <begin position="115"/>
        <end position="215"/>
    </location>
</feature>
<dbReference type="Pfam" id="PF16976">
    <property type="entry name" value="RcpC"/>
    <property type="match status" value="1"/>
</dbReference>